<keyword evidence="3 7" id="KW-0808">Transferase</keyword>
<dbReference type="EC" id="2.7.13.3" evidence="2"/>
<dbReference type="STRING" id="1279009.ADICEAN_02713"/>
<keyword evidence="4 7" id="KW-0418">Kinase</keyword>
<sequence length="95" mass="10196">MQTSTTRLQGQPALAIQVSDTGIGISRENQEKIFDTFYRVPTGNLHNVKGFGLGLAFVRYSTEAHGGTIGVQSRPGAGSQFTVTLPLSPQPHAKR</sequence>
<dbReference type="Pfam" id="PF02518">
    <property type="entry name" value="HATPase_c"/>
    <property type="match status" value="1"/>
</dbReference>
<dbReference type="PANTHER" id="PTHR43711:SF1">
    <property type="entry name" value="HISTIDINE KINASE 1"/>
    <property type="match status" value="1"/>
</dbReference>
<dbReference type="Gene3D" id="3.30.565.10">
    <property type="entry name" value="Histidine kinase-like ATPase, C-terminal domain"/>
    <property type="match status" value="1"/>
</dbReference>
<name>M7N4J6_9BACT</name>
<organism evidence="7 8">
    <name type="scientific">Cesiribacter andamanensis AMV16</name>
    <dbReference type="NCBI Taxonomy" id="1279009"/>
    <lineage>
        <taxon>Bacteria</taxon>
        <taxon>Pseudomonadati</taxon>
        <taxon>Bacteroidota</taxon>
        <taxon>Cytophagia</taxon>
        <taxon>Cytophagales</taxon>
        <taxon>Cesiribacteraceae</taxon>
        <taxon>Cesiribacter</taxon>
    </lineage>
</organism>
<keyword evidence="8" id="KW-1185">Reference proteome</keyword>
<dbReference type="EMBL" id="AODQ01000071">
    <property type="protein sequence ID" value="EMR02151.1"/>
    <property type="molecule type" value="Genomic_DNA"/>
</dbReference>
<comment type="catalytic activity">
    <reaction evidence="1">
        <text>ATP + protein L-histidine = ADP + protein N-phospho-L-histidine.</text>
        <dbReference type="EC" id="2.7.13.3"/>
    </reaction>
</comment>
<evidence type="ECO:0000259" key="6">
    <source>
        <dbReference type="PROSITE" id="PS50109"/>
    </source>
</evidence>
<dbReference type="InterPro" id="IPR050736">
    <property type="entry name" value="Sensor_HK_Regulatory"/>
</dbReference>
<dbReference type="GO" id="GO:0000160">
    <property type="term" value="P:phosphorelay signal transduction system"/>
    <property type="evidence" value="ECO:0007669"/>
    <property type="project" value="UniProtKB-KW"/>
</dbReference>
<accession>M7N4J6</accession>
<dbReference type="PANTHER" id="PTHR43711">
    <property type="entry name" value="TWO-COMPONENT HISTIDINE KINASE"/>
    <property type="match status" value="1"/>
</dbReference>
<dbReference type="SUPFAM" id="SSF55874">
    <property type="entry name" value="ATPase domain of HSP90 chaperone/DNA topoisomerase II/histidine kinase"/>
    <property type="match status" value="1"/>
</dbReference>
<dbReference type="AlphaFoldDB" id="M7N4J6"/>
<dbReference type="eggNOG" id="COG2205">
    <property type="taxonomic scope" value="Bacteria"/>
</dbReference>
<gene>
    <name evidence="7" type="primary">senX3_2</name>
    <name evidence="7" type="ORF">ADICEAN_02713</name>
</gene>
<evidence type="ECO:0000256" key="5">
    <source>
        <dbReference type="ARBA" id="ARBA00023012"/>
    </source>
</evidence>
<evidence type="ECO:0000256" key="2">
    <source>
        <dbReference type="ARBA" id="ARBA00012438"/>
    </source>
</evidence>
<comment type="caution">
    <text evidence="7">The sequence shown here is derived from an EMBL/GenBank/DDBJ whole genome shotgun (WGS) entry which is preliminary data.</text>
</comment>
<reference evidence="7 8" key="1">
    <citation type="journal article" date="2013" name="Genome Announc.">
        <title>Draft Genome Sequence of Cesiribacter andamanensis Strain AMV16T, Isolated from a Soil Sample from a Mud Volcano in the Andaman Islands, India.</title>
        <authorList>
            <person name="Shivaji S."/>
            <person name="Ara S."/>
            <person name="Begum Z."/>
            <person name="Srinivas T.N."/>
            <person name="Singh A."/>
            <person name="Kumar Pinnaka A."/>
        </authorList>
    </citation>
    <scope>NUCLEOTIDE SEQUENCE [LARGE SCALE GENOMIC DNA]</scope>
    <source>
        <strain evidence="7 8">AMV16</strain>
    </source>
</reference>
<evidence type="ECO:0000256" key="1">
    <source>
        <dbReference type="ARBA" id="ARBA00000085"/>
    </source>
</evidence>
<evidence type="ECO:0000313" key="7">
    <source>
        <dbReference type="EMBL" id="EMR02151.1"/>
    </source>
</evidence>
<dbReference type="InterPro" id="IPR004358">
    <property type="entry name" value="Sig_transdc_His_kin-like_C"/>
</dbReference>
<keyword evidence="5" id="KW-0902">Two-component regulatory system</keyword>
<protein>
    <recommendedName>
        <fullName evidence="2">histidine kinase</fullName>
        <ecNumber evidence="2">2.7.13.3</ecNumber>
    </recommendedName>
</protein>
<dbReference type="PATRIC" id="fig|1279009.4.peg.2752"/>
<dbReference type="PROSITE" id="PS50109">
    <property type="entry name" value="HIS_KIN"/>
    <property type="match status" value="1"/>
</dbReference>
<dbReference type="Proteomes" id="UP000011910">
    <property type="component" value="Unassembled WGS sequence"/>
</dbReference>
<dbReference type="InterPro" id="IPR036890">
    <property type="entry name" value="HATPase_C_sf"/>
</dbReference>
<dbReference type="SMART" id="SM00387">
    <property type="entry name" value="HATPase_c"/>
    <property type="match status" value="1"/>
</dbReference>
<dbReference type="PRINTS" id="PR00344">
    <property type="entry name" value="BCTRLSENSOR"/>
</dbReference>
<feature type="domain" description="Histidine kinase" evidence="6">
    <location>
        <begin position="1"/>
        <end position="89"/>
    </location>
</feature>
<dbReference type="InterPro" id="IPR005467">
    <property type="entry name" value="His_kinase_dom"/>
</dbReference>
<evidence type="ECO:0000256" key="4">
    <source>
        <dbReference type="ARBA" id="ARBA00022777"/>
    </source>
</evidence>
<evidence type="ECO:0000313" key="8">
    <source>
        <dbReference type="Proteomes" id="UP000011910"/>
    </source>
</evidence>
<evidence type="ECO:0000256" key="3">
    <source>
        <dbReference type="ARBA" id="ARBA00022679"/>
    </source>
</evidence>
<dbReference type="InterPro" id="IPR003594">
    <property type="entry name" value="HATPase_dom"/>
</dbReference>
<proteinExistence type="predicted"/>
<dbReference type="GO" id="GO:0004673">
    <property type="term" value="F:protein histidine kinase activity"/>
    <property type="evidence" value="ECO:0007669"/>
    <property type="project" value="UniProtKB-EC"/>
</dbReference>